<evidence type="ECO:0000313" key="1">
    <source>
        <dbReference type="EMBL" id="KAJ7374039.1"/>
    </source>
</evidence>
<proteinExistence type="predicted"/>
<evidence type="ECO:0008006" key="3">
    <source>
        <dbReference type="Google" id="ProtNLM"/>
    </source>
</evidence>
<evidence type="ECO:0000313" key="2">
    <source>
        <dbReference type="Proteomes" id="UP001163046"/>
    </source>
</evidence>
<organism evidence="1 2">
    <name type="scientific">Desmophyllum pertusum</name>
    <dbReference type="NCBI Taxonomy" id="174260"/>
    <lineage>
        <taxon>Eukaryota</taxon>
        <taxon>Metazoa</taxon>
        <taxon>Cnidaria</taxon>
        <taxon>Anthozoa</taxon>
        <taxon>Hexacorallia</taxon>
        <taxon>Scleractinia</taxon>
        <taxon>Caryophylliina</taxon>
        <taxon>Caryophylliidae</taxon>
        <taxon>Desmophyllum</taxon>
    </lineage>
</organism>
<name>A0A9X0CUK5_9CNID</name>
<reference evidence="1" key="1">
    <citation type="submission" date="2023-01" db="EMBL/GenBank/DDBJ databases">
        <title>Genome assembly of the deep-sea coral Lophelia pertusa.</title>
        <authorList>
            <person name="Herrera S."/>
            <person name="Cordes E."/>
        </authorList>
    </citation>
    <scope>NUCLEOTIDE SEQUENCE</scope>
    <source>
        <strain evidence="1">USNM1676648</strain>
        <tissue evidence="1">Polyp</tissue>
    </source>
</reference>
<dbReference type="EMBL" id="MU826829">
    <property type="protein sequence ID" value="KAJ7374039.1"/>
    <property type="molecule type" value="Genomic_DNA"/>
</dbReference>
<dbReference type="Proteomes" id="UP001163046">
    <property type="component" value="Unassembled WGS sequence"/>
</dbReference>
<gene>
    <name evidence="1" type="ORF">OS493_009369</name>
</gene>
<protein>
    <recommendedName>
        <fullName evidence="3">Lectin</fullName>
    </recommendedName>
</protein>
<sequence length="79" mass="8482">MKFVGVLAGDDTLKVFADGDLVGQNDGILNAAKWISFPGKRNSLLSPLINTHGGTSGFLGQFSNGVITDRSWKCKEIKQ</sequence>
<comment type="caution">
    <text evidence="1">The sequence shown here is derived from an EMBL/GenBank/DDBJ whole genome shotgun (WGS) entry which is preliminary data.</text>
</comment>
<dbReference type="AlphaFoldDB" id="A0A9X0CUK5"/>
<keyword evidence="2" id="KW-1185">Reference proteome</keyword>
<accession>A0A9X0CUK5</accession>